<organism evidence="1 2">
    <name type="scientific">Clostridium bovifaecis</name>
    <dbReference type="NCBI Taxonomy" id="2184719"/>
    <lineage>
        <taxon>Bacteria</taxon>
        <taxon>Bacillati</taxon>
        <taxon>Bacillota</taxon>
        <taxon>Clostridia</taxon>
        <taxon>Eubacteriales</taxon>
        <taxon>Clostridiaceae</taxon>
        <taxon>Clostridium</taxon>
    </lineage>
</organism>
<proteinExistence type="predicted"/>
<name>A0A6I6F276_9CLOT</name>
<sequence>MQKNGNFFVRVNYSIQGNDVKGKCTGAHITRLNSDGEPKYLIGGGYLNKNGGSFLFKVRDLKEANEIARNSAFIKDKIYSYELIILDEKIRKQ</sequence>
<evidence type="ECO:0000313" key="1">
    <source>
        <dbReference type="EMBL" id="QGU96651.1"/>
    </source>
</evidence>
<gene>
    <name evidence="1" type="ORF">GOM49_17520</name>
</gene>
<dbReference type="Proteomes" id="UP000422764">
    <property type="component" value="Chromosome"/>
</dbReference>
<dbReference type="EMBL" id="CP046522">
    <property type="protein sequence ID" value="QGU96651.1"/>
    <property type="molecule type" value="Genomic_DNA"/>
</dbReference>
<protein>
    <recommendedName>
        <fullName evidence="3">YCII-related domain-containing protein</fullName>
    </recommendedName>
</protein>
<dbReference type="AlphaFoldDB" id="A0A6I6F276"/>
<reference evidence="1 2" key="1">
    <citation type="submission" date="2019-12" db="EMBL/GenBank/DDBJ databases">
        <title>Genome sequenceing of Clostridium bovifaecis.</title>
        <authorList>
            <person name="Yao Y."/>
        </authorList>
    </citation>
    <scope>NUCLEOTIDE SEQUENCE [LARGE SCALE GENOMIC DNA]</scope>
    <source>
        <strain evidence="1 2">BXX</strain>
    </source>
</reference>
<keyword evidence="2" id="KW-1185">Reference proteome</keyword>
<accession>A0A6I6F276</accession>
<evidence type="ECO:0000313" key="2">
    <source>
        <dbReference type="Proteomes" id="UP000422764"/>
    </source>
</evidence>
<evidence type="ECO:0008006" key="3">
    <source>
        <dbReference type="Google" id="ProtNLM"/>
    </source>
</evidence>